<dbReference type="AlphaFoldDB" id="A0A059BAG0"/>
<feature type="repeat" description="ANK" evidence="3">
    <location>
        <begin position="104"/>
        <end position="126"/>
    </location>
</feature>
<keyword evidence="1" id="KW-0677">Repeat</keyword>
<dbReference type="FunCoup" id="A0A059BAG0">
    <property type="interactions" value="224"/>
</dbReference>
<organism evidence="4">
    <name type="scientific">Eucalyptus grandis</name>
    <name type="common">Flooded gum</name>
    <dbReference type="NCBI Taxonomy" id="71139"/>
    <lineage>
        <taxon>Eukaryota</taxon>
        <taxon>Viridiplantae</taxon>
        <taxon>Streptophyta</taxon>
        <taxon>Embryophyta</taxon>
        <taxon>Tracheophyta</taxon>
        <taxon>Spermatophyta</taxon>
        <taxon>Magnoliopsida</taxon>
        <taxon>eudicotyledons</taxon>
        <taxon>Gunneridae</taxon>
        <taxon>Pentapetalae</taxon>
        <taxon>rosids</taxon>
        <taxon>malvids</taxon>
        <taxon>Myrtales</taxon>
        <taxon>Myrtaceae</taxon>
        <taxon>Myrtoideae</taxon>
        <taxon>Eucalypteae</taxon>
        <taxon>Eucalyptus</taxon>
    </lineage>
</organism>
<feature type="repeat" description="ANK" evidence="3">
    <location>
        <begin position="70"/>
        <end position="92"/>
    </location>
</feature>
<dbReference type="eggNOG" id="KOG0504">
    <property type="taxonomic scope" value="Eukaryota"/>
</dbReference>
<gene>
    <name evidence="4" type="ORF">EUGRSUZ_G00200</name>
</gene>
<dbReference type="InParanoid" id="A0A059BAG0"/>
<dbReference type="PANTHER" id="PTHR24186">
    <property type="entry name" value="PROTEIN PHOSPHATASE 1 REGULATORY SUBUNIT"/>
    <property type="match status" value="1"/>
</dbReference>
<dbReference type="SUPFAM" id="SSF48403">
    <property type="entry name" value="Ankyrin repeat"/>
    <property type="match status" value="1"/>
</dbReference>
<evidence type="ECO:0000256" key="1">
    <source>
        <dbReference type="ARBA" id="ARBA00022737"/>
    </source>
</evidence>
<protein>
    <submittedName>
        <fullName evidence="4">Uncharacterized protein</fullName>
    </submittedName>
</protein>
<sequence length="309" mass="34866">MESELYEAVVEGNVHSLLALLSKDRLLLDRTMVGNQTESPLHIAAMLGHSGFVEEVLAWKVEMAKEQNSQGLTPLHLAVAKWYFHIVKNLLRVDPKVCFFRDKYGRNPLHVTAMKGHVDILELLVRVKPSAAWDILENGQTIMHICVKNNKLEVLKLLVDILDDEQFINLKDEDGNTILYLAAAADRQTKIVLFLSKKGVNSEITNYKGFSALILSTKGGRMKSKIVDNVFTTLHPPGGKENGNEKKKKWQNSTHKMLNVMAVLLASMTSQAWINLPNRIREGRKNHAAHTGGDLPMVKRLWNLDKLFM</sequence>
<proteinExistence type="predicted"/>
<dbReference type="InterPro" id="IPR002110">
    <property type="entry name" value="Ankyrin_rpt"/>
</dbReference>
<accession>A0A059BAG0</accession>
<reference evidence="4" key="1">
    <citation type="submission" date="2013-07" db="EMBL/GenBank/DDBJ databases">
        <title>The genome of Eucalyptus grandis.</title>
        <authorList>
            <person name="Schmutz J."/>
            <person name="Hayes R."/>
            <person name="Myburg A."/>
            <person name="Tuskan G."/>
            <person name="Grattapaglia D."/>
            <person name="Rokhsar D.S."/>
        </authorList>
    </citation>
    <scope>NUCLEOTIDE SEQUENCE</scope>
    <source>
        <tissue evidence="4">Leaf extractions</tissue>
    </source>
</reference>
<dbReference type="EMBL" id="KK198759">
    <property type="protein sequence ID" value="KCW62660.1"/>
    <property type="molecule type" value="Genomic_DNA"/>
</dbReference>
<feature type="repeat" description="ANK" evidence="3">
    <location>
        <begin position="174"/>
        <end position="207"/>
    </location>
</feature>
<dbReference type="PANTHER" id="PTHR24186:SF37">
    <property type="entry name" value="PGG DOMAIN-CONTAINING PROTEIN"/>
    <property type="match status" value="1"/>
</dbReference>
<dbReference type="SMART" id="SM00248">
    <property type="entry name" value="ANK"/>
    <property type="match status" value="5"/>
</dbReference>
<evidence type="ECO:0000256" key="3">
    <source>
        <dbReference type="PROSITE-ProRule" id="PRU00023"/>
    </source>
</evidence>
<dbReference type="STRING" id="71139.A0A059BAG0"/>
<dbReference type="Gene3D" id="1.25.40.20">
    <property type="entry name" value="Ankyrin repeat-containing domain"/>
    <property type="match status" value="2"/>
</dbReference>
<evidence type="ECO:0000256" key="2">
    <source>
        <dbReference type="ARBA" id="ARBA00023043"/>
    </source>
</evidence>
<keyword evidence="2 3" id="KW-0040">ANK repeat</keyword>
<dbReference type="InterPro" id="IPR036770">
    <property type="entry name" value="Ankyrin_rpt-contain_sf"/>
</dbReference>
<name>A0A059BAG0_EUCGR</name>
<dbReference type="Pfam" id="PF12796">
    <property type="entry name" value="Ank_2"/>
    <property type="match status" value="1"/>
</dbReference>
<evidence type="ECO:0000313" key="4">
    <source>
        <dbReference type="EMBL" id="KCW62660.1"/>
    </source>
</evidence>
<dbReference type="Gramene" id="KCW62660">
    <property type="protein sequence ID" value="KCW62660"/>
    <property type="gene ID" value="EUGRSUZ_G00200"/>
</dbReference>
<dbReference type="PROSITE" id="PS50297">
    <property type="entry name" value="ANK_REP_REGION"/>
    <property type="match status" value="2"/>
</dbReference>
<dbReference type="PROSITE" id="PS50088">
    <property type="entry name" value="ANK_REPEAT"/>
    <property type="match status" value="3"/>
</dbReference>